<keyword evidence="3 10" id="KW-0132">Cell division</keyword>
<evidence type="ECO:0000259" key="11">
    <source>
        <dbReference type="PROSITE" id="PS51706"/>
    </source>
</evidence>
<evidence type="ECO:0000256" key="1">
    <source>
        <dbReference type="ARBA" id="ARBA00001946"/>
    </source>
</evidence>
<dbReference type="HAMAP" id="MF_00321">
    <property type="entry name" value="GTPase_EngB"/>
    <property type="match status" value="1"/>
</dbReference>
<dbReference type="FunFam" id="3.40.50.300:FF:000098">
    <property type="entry name" value="Probable GTP-binding protein EngB"/>
    <property type="match status" value="1"/>
</dbReference>
<evidence type="ECO:0000256" key="5">
    <source>
        <dbReference type="ARBA" id="ARBA00022741"/>
    </source>
</evidence>
<dbReference type="SUPFAM" id="SSF52540">
    <property type="entry name" value="P-loop containing nucleoside triphosphate hydrolases"/>
    <property type="match status" value="1"/>
</dbReference>
<evidence type="ECO:0000256" key="3">
    <source>
        <dbReference type="ARBA" id="ARBA00022618"/>
    </source>
</evidence>
<dbReference type="InterPro" id="IPR030393">
    <property type="entry name" value="G_ENGB_dom"/>
</dbReference>
<evidence type="ECO:0000256" key="10">
    <source>
        <dbReference type="HAMAP-Rule" id="MF_00321"/>
    </source>
</evidence>
<dbReference type="PANTHER" id="PTHR11649">
    <property type="entry name" value="MSS1/TRME-RELATED GTP-BINDING PROTEIN"/>
    <property type="match status" value="1"/>
</dbReference>
<keyword evidence="7 10" id="KW-0342">GTP-binding</keyword>
<dbReference type="RefSeq" id="WP_042497083.1">
    <property type="nucleotide sequence ID" value="NZ_BBNU01000005.1"/>
</dbReference>
<proteinExistence type="inferred from homology"/>
<dbReference type="EMBL" id="BBNU01000005">
    <property type="protein sequence ID" value="GAL79250.1"/>
    <property type="molecule type" value="Genomic_DNA"/>
</dbReference>
<keyword evidence="9 10" id="KW-0131">Cell cycle</keyword>
<organism evidence="12 13">
    <name type="scientific">Algibacter lectus</name>
    <dbReference type="NCBI Taxonomy" id="221126"/>
    <lineage>
        <taxon>Bacteria</taxon>
        <taxon>Pseudomonadati</taxon>
        <taxon>Bacteroidota</taxon>
        <taxon>Flavobacteriia</taxon>
        <taxon>Flavobacteriales</taxon>
        <taxon>Flavobacteriaceae</taxon>
        <taxon>Algibacter</taxon>
    </lineage>
</organism>
<keyword evidence="8 10" id="KW-0717">Septation</keyword>
<dbReference type="PROSITE" id="PS51706">
    <property type="entry name" value="G_ENGB"/>
    <property type="match status" value="1"/>
</dbReference>
<keyword evidence="6" id="KW-0460">Magnesium</keyword>
<dbReference type="InterPro" id="IPR027417">
    <property type="entry name" value="P-loop_NTPase"/>
</dbReference>
<keyword evidence="4" id="KW-0479">Metal-binding</keyword>
<gene>
    <name evidence="10" type="primary">engB</name>
    <name evidence="12" type="ORF">JCM19274_4335</name>
</gene>
<dbReference type="CDD" id="cd01876">
    <property type="entry name" value="YihA_EngB"/>
    <property type="match status" value="1"/>
</dbReference>
<dbReference type="Gene3D" id="3.40.50.300">
    <property type="entry name" value="P-loop containing nucleotide triphosphate hydrolases"/>
    <property type="match status" value="1"/>
</dbReference>
<evidence type="ECO:0000256" key="4">
    <source>
        <dbReference type="ARBA" id="ARBA00022723"/>
    </source>
</evidence>
<evidence type="ECO:0000256" key="6">
    <source>
        <dbReference type="ARBA" id="ARBA00022842"/>
    </source>
</evidence>
<dbReference type="GO" id="GO:0005525">
    <property type="term" value="F:GTP binding"/>
    <property type="evidence" value="ECO:0007669"/>
    <property type="project" value="UniProtKB-UniRule"/>
</dbReference>
<sequence length="204" mass="23325">MHIKSAEFVMSNSEVEKCPKSRLPEYAFIGRSNVGKSSLINMLTSRKSLAKTSGRPGKTQLINHFLINKNWHLVDLPGYGYARVSKSSKKVFQKFITNYFGQREQLVTAFVLVDIRHTPQPVDSDFMIWLGENGIPFSIIFTKADKLRPKAIQDHVDAYKAILLETWEEMPNYFITSSSKDIGKDEVLGYIDDLNENMDLDSRQ</sequence>
<evidence type="ECO:0000313" key="12">
    <source>
        <dbReference type="EMBL" id="GAL79250.1"/>
    </source>
</evidence>
<evidence type="ECO:0000256" key="7">
    <source>
        <dbReference type="ARBA" id="ARBA00023134"/>
    </source>
</evidence>
<evidence type="ECO:0000256" key="2">
    <source>
        <dbReference type="ARBA" id="ARBA00009638"/>
    </source>
</evidence>
<evidence type="ECO:0000256" key="8">
    <source>
        <dbReference type="ARBA" id="ARBA00023210"/>
    </source>
</evidence>
<dbReference type="InterPro" id="IPR019987">
    <property type="entry name" value="GTP-bd_ribosome_bio_YsxC"/>
</dbReference>
<accession>A0A090WQ48</accession>
<evidence type="ECO:0000313" key="13">
    <source>
        <dbReference type="Proteomes" id="UP000029643"/>
    </source>
</evidence>
<dbReference type="NCBIfam" id="TIGR03598">
    <property type="entry name" value="GTPase_YsxC"/>
    <property type="match status" value="1"/>
</dbReference>
<protein>
    <recommendedName>
        <fullName evidence="10">Probable GTP-binding protein EngB</fullName>
    </recommendedName>
</protein>
<comment type="function">
    <text evidence="10">Necessary for normal cell division and for the maintenance of normal septation.</text>
</comment>
<dbReference type="GO" id="GO:0046872">
    <property type="term" value="F:metal ion binding"/>
    <property type="evidence" value="ECO:0007669"/>
    <property type="project" value="UniProtKB-KW"/>
</dbReference>
<feature type="domain" description="EngB-type G" evidence="11">
    <location>
        <begin position="22"/>
        <end position="197"/>
    </location>
</feature>
<name>A0A090WQ48_9FLAO</name>
<dbReference type="GO" id="GO:0000917">
    <property type="term" value="P:division septum assembly"/>
    <property type="evidence" value="ECO:0007669"/>
    <property type="project" value="UniProtKB-KW"/>
</dbReference>
<dbReference type="PANTHER" id="PTHR11649:SF13">
    <property type="entry name" value="ENGB-TYPE G DOMAIN-CONTAINING PROTEIN"/>
    <property type="match status" value="1"/>
</dbReference>
<dbReference type="STRING" id="221126.SAMN04489722_108184"/>
<reference evidence="12 13" key="1">
    <citation type="journal article" date="2014" name="Genome Announc.">
        <title>Draft Genome Sequences of Marine Flavobacterium Algibacter lectus Strains SS8 and NR4.</title>
        <authorList>
            <person name="Takatani N."/>
            <person name="Nakanishi M."/>
            <person name="Meirelles P."/>
            <person name="Mino S."/>
            <person name="Suda W."/>
            <person name="Oshima K."/>
            <person name="Hattori M."/>
            <person name="Ohkuma M."/>
            <person name="Hosokawa M."/>
            <person name="Miyashita K."/>
            <person name="Thompson F.L."/>
            <person name="Niwa A."/>
            <person name="Sawabe T."/>
            <person name="Sawabe T."/>
        </authorList>
    </citation>
    <scope>NUCLEOTIDE SEQUENCE [LARGE SCALE GENOMIC DNA]</scope>
    <source>
        <strain evidence="13">JCM19274</strain>
    </source>
</reference>
<comment type="cofactor">
    <cofactor evidence="1">
        <name>Mg(2+)</name>
        <dbReference type="ChEBI" id="CHEBI:18420"/>
    </cofactor>
</comment>
<evidence type="ECO:0000256" key="9">
    <source>
        <dbReference type="ARBA" id="ARBA00023306"/>
    </source>
</evidence>
<keyword evidence="5 10" id="KW-0547">Nucleotide-binding</keyword>
<comment type="caution">
    <text evidence="12">The sequence shown here is derived from an EMBL/GenBank/DDBJ whole genome shotgun (WGS) entry which is preliminary data.</text>
</comment>
<dbReference type="Pfam" id="PF01926">
    <property type="entry name" value="MMR_HSR1"/>
    <property type="match status" value="1"/>
</dbReference>
<dbReference type="Proteomes" id="UP000029643">
    <property type="component" value="Unassembled WGS sequence"/>
</dbReference>
<dbReference type="AlphaFoldDB" id="A0A090WQ48"/>
<comment type="similarity">
    <text evidence="2 10">Belongs to the TRAFAC class TrmE-Era-EngA-EngB-Septin-like GTPase superfamily. EngB GTPase family.</text>
</comment>
<dbReference type="InterPro" id="IPR006073">
    <property type="entry name" value="GTP-bd"/>
</dbReference>